<evidence type="ECO:0000259" key="5">
    <source>
        <dbReference type="Pfam" id="PF07159"/>
    </source>
</evidence>
<dbReference type="PANTHER" id="PTHR12422">
    <property type="entry name" value="GH09096P"/>
    <property type="match status" value="1"/>
</dbReference>
<evidence type="ECO:0000313" key="7">
    <source>
        <dbReference type="Proteomes" id="UP000054495"/>
    </source>
</evidence>
<dbReference type="Pfam" id="PF07159">
    <property type="entry name" value="CYRIA-B_Rac1-bd"/>
    <property type="match status" value="1"/>
</dbReference>
<protein>
    <recommendedName>
        <fullName evidence="5">CYRIA/CYRIB Rac1 binding domain-containing protein</fullName>
    </recommendedName>
</protein>
<name>A0A0D6LJR2_9BILA</name>
<gene>
    <name evidence="6" type="ORF">ANCCEY_13045</name>
</gene>
<evidence type="ECO:0000256" key="1">
    <source>
        <dbReference type="ARBA" id="ARBA00004635"/>
    </source>
</evidence>
<keyword evidence="4" id="KW-0449">Lipoprotein</keyword>
<dbReference type="InterPro" id="IPR009828">
    <property type="entry name" value="CYRIA/CYRIB_Rac1-bd"/>
</dbReference>
<evidence type="ECO:0000256" key="2">
    <source>
        <dbReference type="ARBA" id="ARBA00005778"/>
    </source>
</evidence>
<sequence>MTGGSCGEVVRSILRSHCDGSQADIDYVELFLDFENAAPREDERYLFDLSEKIINQCAEVLNDVKCYGKGATEQIRQSLQNPHDLALRDLAMNVVEDFVARIRCYFELSLRIEKLVPELLWDLCSGPLPPEEQLDRKQALARQLARLVDFVLDFDAAKMCTPALQNDFSHHRRGIGLGLLGTSATDVELANSISLFLAAPTPMLSSLSSATLEFVRSHPTLPVGNTTDTLATIVRYVVDQDVKCIVFCFSVCRYMVESPEASSRMADATRLFCVRVMVGCLILYDHIDENGAFVRESPINLRAVVNVVKEQTQQPQVGLFFPMIGILAKNCVIKRS</sequence>
<feature type="domain" description="CYRIA/CYRIB Rac1 binding" evidence="5">
    <location>
        <begin position="30"/>
        <end position="317"/>
    </location>
</feature>
<organism evidence="6 7">
    <name type="scientific">Ancylostoma ceylanicum</name>
    <dbReference type="NCBI Taxonomy" id="53326"/>
    <lineage>
        <taxon>Eukaryota</taxon>
        <taxon>Metazoa</taxon>
        <taxon>Ecdysozoa</taxon>
        <taxon>Nematoda</taxon>
        <taxon>Chromadorea</taxon>
        <taxon>Rhabditida</taxon>
        <taxon>Rhabditina</taxon>
        <taxon>Rhabditomorpha</taxon>
        <taxon>Strongyloidea</taxon>
        <taxon>Ancylostomatidae</taxon>
        <taxon>Ancylostomatinae</taxon>
        <taxon>Ancylostoma</taxon>
    </lineage>
</organism>
<dbReference type="EMBL" id="KE125556">
    <property type="protein sequence ID" value="EPB67867.1"/>
    <property type="molecule type" value="Genomic_DNA"/>
</dbReference>
<keyword evidence="7" id="KW-1185">Reference proteome</keyword>
<comment type="subcellular location">
    <subcellularLocation>
        <location evidence="1">Membrane</location>
        <topology evidence="1">Lipid-anchor</topology>
    </subcellularLocation>
</comment>
<accession>A0A0D6LJR2</accession>
<keyword evidence="3" id="KW-0472">Membrane</keyword>
<proteinExistence type="inferred from homology"/>
<evidence type="ECO:0000313" key="6">
    <source>
        <dbReference type="EMBL" id="EPB67867.1"/>
    </source>
</evidence>
<dbReference type="GO" id="GO:0030833">
    <property type="term" value="P:regulation of actin filament polymerization"/>
    <property type="evidence" value="ECO:0007669"/>
    <property type="project" value="InterPro"/>
</dbReference>
<dbReference type="GO" id="GO:0016020">
    <property type="term" value="C:membrane"/>
    <property type="evidence" value="ECO:0007669"/>
    <property type="project" value="UniProtKB-SubCell"/>
</dbReference>
<evidence type="ECO:0000256" key="4">
    <source>
        <dbReference type="ARBA" id="ARBA00023288"/>
    </source>
</evidence>
<comment type="similarity">
    <text evidence="2">Belongs to the CYRI family.</text>
</comment>
<dbReference type="Proteomes" id="UP000054495">
    <property type="component" value="Unassembled WGS sequence"/>
</dbReference>
<reference evidence="6 7" key="1">
    <citation type="submission" date="2013-05" db="EMBL/GenBank/DDBJ databases">
        <title>Draft genome of the parasitic nematode Anyclostoma ceylanicum.</title>
        <authorList>
            <person name="Mitreva M."/>
        </authorList>
    </citation>
    <scope>NUCLEOTIDE SEQUENCE [LARGE SCALE GENOMIC DNA]</scope>
</reference>
<dbReference type="AlphaFoldDB" id="A0A0D6LJR2"/>
<dbReference type="InterPro" id="IPR039789">
    <property type="entry name" value="CYRI"/>
</dbReference>
<evidence type="ECO:0000256" key="3">
    <source>
        <dbReference type="ARBA" id="ARBA00023136"/>
    </source>
</evidence>
<dbReference type="GO" id="GO:0031267">
    <property type="term" value="F:small GTPase binding"/>
    <property type="evidence" value="ECO:0007669"/>
    <property type="project" value="InterPro"/>
</dbReference>